<dbReference type="Pfam" id="PF13374">
    <property type="entry name" value="TPR_10"/>
    <property type="match status" value="1"/>
</dbReference>
<dbReference type="EMBL" id="CALNXK010000043">
    <property type="protein sequence ID" value="CAH3127381.1"/>
    <property type="molecule type" value="Genomic_DNA"/>
</dbReference>
<dbReference type="InterPro" id="IPR011990">
    <property type="entry name" value="TPR-like_helical_dom_sf"/>
</dbReference>
<dbReference type="Gene3D" id="1.25.40.10">
    <property type="entry name" value="Tetratricopeptide repeat domain"/>
    <property type="match status" value="4"/>
</dbReference>
<evidence type="ECO:0000259" key="4">
    <source>
        <dbReference type="Pfam" id="PF20703"/>
    </source>
</evidence>
<name>A0ABN8P3F4_9CNID</name>
<dbReference type="SUPFAM" id="SSF58113">
    <property type="entry name" value="Apolipoprotein A-I"/>
    <property type="match status" value="2"/>
</dbReference>
<dbReference type="PROSITE" id="PS50005">
    <property type="entry name" value="TPR"/>
    <property type="match status" value="2"/>
</dbReference>
<organism evidence="5 6">
    <name type="scientific">Porites lobata</name>
    <dbReference type="NCBI Taxonomy" id="104759"/>
    <lineage>
        <taxon>Eukaryota</taxon>
        <taxon>Metazoa</taxon>
        <taxon>Cnidaria</taxon>
        <taxon>Anthozoa</taxon>
        <taxon>Hexacorallia</taxon>
        <taxon>Scleractinia</taxon>
        <taxon>Fungiina</taxon>
        <taxon>Poritidae</taxon>
        <taxon>Porites</taxon>
    </lineage>
</organism>
<feature type="repeat" description="TPR" evidence="3">
    <location>
        <begin position="1928"/>
        <end position="1961"/>
    </location>
</feature>
<feature type="domain" description="Novel STAND NTPase 1" evidence="4">
    <location>
        <begin position="749"/>
        <end position="901"/>
    </location>
</feature>
<dbReference type="Pfam" id="PF01442">
    <property type="entry name" value="Apolipoprotein"/>
    <property type="match status" value="2"/>
</dbReference>
<comment type="caution">
    <text evidence="5">The sequence shown here is derived from an EMBL/GenBank/DDBJ whole genome shotgun (WGS) entry which is preliminary data.</text>
</comment>
<dbReference type="PANTHER" id="PTHR45641:SF1">
    <property type="entry name" value="AAA+ ATPASE DOMAIN-CONTAINING PROTEIN"/>
    <property type="match status" value="1"/>
</dbReference>
<dbReference type="Gene3D" id="1.20.120.20">
    <property type="entry name" value="Apolipoprotein"/>
    <property type="match status" value="4"/>
</dbReference>
<evidence type="ECO:0000256" key="3">
    <source>
        <dbReference type="PROSITE-ProRule" id="PRU00339"/>
    </source>
</evidence>
<dbReference type="InterPro" id="IPR000074">
    <property type="entry name" value="ApoA_E"/>
</dbReference>
<dbReference type="PANTHER" id="PTHR45641">
    <property type="entry name" value="TETRATRICOPEPTIDE REPEAT PROTEIN (AFU_ORTHOLOGUE AFUA_6G03870)"/>
    <property type="match status" value="1"/>
</dbReference>
<proteinExistence type="predicted"/>
<keyword evidence="6" id="KW-1185">Reference proteome</keyword>
<evidence type="ECO:0000313" key="5">
    <source>
        <dbReference type="EMBL" id="CAH3127381.1"/>
    </source>
</evidence>
<dbReference type="SMART" id="SM00028">
    <property type="entry name" value="TPR"/>
    <property type="match status" value="11"/>
</dbReference>
<keyword evidence="1" id="KW-0677">Repeat</keyword>
<reference evidence="5 6" key="1">
    <citation type="submission" date="2022-05" db="EMBL/GenBank/DDBJ databases">
        <authorList>
            <consortium name="Genoscope - CEA"/>
            <person name="William W."/>
        </authorList>
    </citation>
    <scope>NUCLEOTIDE SEQUENCE [LARGE SCALE GENOMIC DNA]</scope>
</reference>
<keyword evidence="2 3" id="KW-0802">TPR repeat</keyword>
<evidence type="ECO:0000256" key="1">
    <source>
        <dbReference type="ARBA" id="ARBA00022737"/>
    </source>
</evidence>
<evidence type="ECO:0000256" key="2">
    <source>
        <dbReference type="ARBA" id="ARBA00022803"/>
    </source>
</evidence>
<dbReference type="Pfam" id="PF13424">
    <property type="entry name" value="TPR_12"/>
    <property type="match status" value="4"/>
</dbReference>
<gene>
    <name evidence="5" type="ORF">PLOB_00032913</name>
</gene>
<dbReference type="InterPro" id="IPR019734">
    <property type="entry name" value="TPR_rpt"/>
</dbReference>
<protein>
    <recommendedName>
        <fullName evidence="4">Novel STAND NTPase 1 domain-containing protein</fullName>
    </recommendedName>
</protein>
<accession>A0ABN8P3F4</accession>
<dbReference type="Proteomes" id="UP001159405">
    <property type="component" value="Unassembled WGS sequence"/>
</dbReference>
<feature type="repeat" description="TPR" evidence="3">
    <location>
        <begin position="1516"/>
        <end position="1549"/>
    </location>
</feature>
<dbReference type="SUPFAM" id="SSF52540">
    <property type="entry name" value="P-loop containing nucleoside triphosphate hydrolases"/>
    <property type="match status" value="1"/>
</dbReference>
<dbReference type="InterPro" id="IPR049052">
    <property type="entry name" value="nSTAND1"/>
</dbReference>
<sequence>MTTFSSEQLNFFKFSTVVFEEFPIALRQVFARLWDTLVAPVPGFKKWDDSPLVRNLFLNKEGGKTRYVPTSKSYHDWDCTALFEATLYSKSCSVSDGKGGFATLAKMYVTPRGVPHGLFHPSVFSPSGNNAETCALALDQLRRLRNTLCHQISTKEIVKADFDNYIHLAKEAFRALKLNSTKIDDVGRLGEKDFPTARLQQLEDELRAERFKPIEDILDKMRLDGTEIKRDVIDVKTKVEDVQTKVEEFGSDVKTAVTDVQAKVEDLGSDVKTAVTDVKTKVEDLGSDVKTAVTDVKTKVEDLGSDVKAAVTDVQTKVEDVGSDVKAAVTDVQTKVDVVGSDVKAAVTDVQTKVEDVGSDVKTAVTDVQTKVEDVGSDVKTAVTEVQTKVEDVGSDVKTAVTEVQAKLEDLGSDVKAAVTDVQTKVEDVGSDVKAAVTDVQTKVEDVGSDVKTAVTDVKTKVEDVGSDVKTAVTEVQAKLKDLGSDVKTAVTDVKTKVEDLGSDVKAAVTDVQTKVEDAGSDVKMAVTDVKTKVEDVGSDVKTAVTDVQTKVEDVGSDVKTAVTDVKTKLEYLGSDVKAAVTDVKTKVEDVGSDVKTAVTDVKTKLEYLGSDVKAAVTDVQKKVEDVGSDVKTAVTDVKTQVEDVGSDVKAAVTDVKAAVRDVQTKVEDVGWGVKAAVTDLQTKMEDVGSDVKAAVTEVQTKMEDVGSDVKRAVRDVSLNINLMRQAVQERVLEGFNAPQSCIPDQIPNFVGRQEECKEIQNHLTQGKTRIVNVWGPPAFGKTSVAINVAHQLRENNIPVYFLPLRGMTSKEELVSKLISMFADDNQVPHTSPSHWLIRKLQKVQNQQNPFILIWDNADDLLESEDSKERVVQFIHEILAQCSHIKFLLTTRASLDFLSLTNRVHLTKINVLDEVSSASLIKLLLPDVTDEDCKCIVQECGQVPLAMRLMCIIMKEEHISINELSEELRNSTLVNVLDDESFPADVRLKILINKSFQRLPIQERRAFVSLTVFRGWFNTKEATAVLDVKTERTTKVIRSLERNSLINCGESFSRFTIHSLFRSFVEEQRRNNKTIEVVFHSAQRRFNDYYISSLTNANEKFLMGPSSEAWEIFAGRRENILLSITDGIKDDDLYPKIVNVLSTAELFLFAVLPEEEVLFSQIYDTALLEAKRRHFVEDERVLLAAKSFRYWGWFSLDCTPLEDSLNFNFSNTFACPAKLLCYQGVYQILRGNRDVGLTSIFSALVRLNYRSDEVMLKNIIFMFLALSGADEEEMLKDTRISEHLPALLNECFSYLKARFSRSLCDEDPASSPVDAWESIIFLDEDLLFLNFITNLFKRYFYAEHMEEGDMTAWEAVEANYFLNAVSTFIPTVFELTHKENISNVPVEVILFKAALSNPLETVFLTLLDEDMCDSDTVLNCFLWFTNQADFVRLCFQEFTDQIMNNGVDSLESYNAANQFMKSLLFFCDEIDDNRGKSVDFSDGSLVNLIKYISDAIDNVLTSSSRRVPDTDVLELARSYDNLGKLKHHFVDNRAALASYQQAMRLREEHAGNHIDSVKSQTDIGCIHFAMGNATQADRAFQRALDVRKQLNVYDHEDTASIYILLAEKHYTLGNLKTSLDAQLKALEIRKEHLGKHRLTAKTFHEAGKLCFELQSYQEALQFCEQALNMRLDLLGEDVDTAESFNLLGQIHSNMHENGLAVLYFEKAAPMRSILLGIHEDTACSYHNLGLAQHSKGDLHGALDSIKKAADMRSKLLGKHEDTASSYHCLGVVQCGISDLQGSLASLRKAAEMRAEKLGDHKDTASSYHWLGFVCHEIGDLQGALVSLQKAAYVRSSLLGEHKLTARSYHWLGVVQHGLRDFQGALASLQKAADMRSTRLGDHKDTASSYHLLGIIQRDIGEDFHAASVTLQKAAIMRFNLLGVHEDTANSYHNLGAVQYLMGDLKKSLDFLQRAAHMRSDLPGDHKNTASTYHLLGSVQYDMKDIDNSVESLQKAWKLRDELLGEHHPDTVDTLQLLSRACEASLLRG</sequence>
<evidence type="ECO:0000313" key="6">
    <source>
        <dbReference type="Proteomes" id="UP001159405"/>
    </source>
</evidence>
<dbReference type="Pfam" id="PF20703">
    <property type="entry name" value="nSTAND1"/>
    <property type="match status" value="1"/>
</dbReference>
<dbReference type="InterPro" id="IPR027417">
    <property type="entry name" value="P-loop_NTPase"/>
</dbReference>
<dbReference type="SUPFAM" id="SSF48452">
    <property type="entry name" value="TPR-like"/>
    <property type="match status" value="2"/>
</dbReference>
<dbReference type="Gene3D" id="3.40.50.300">
    <property type="entry name" value="P-loop containing nucleotide triphosphate hydrolases"/>
    <property type="match status" value="1"/>
</dbReference>